<dbReference type="Pfam" id="PF13649">
    <property type="entry name" value="Methyltransf_25"/>
    <property type="match status" value="1"/>
</dbReference>
<evidence type="ECO:0000313" key="4">
    <source>
        <dbReference type="EMBL" id="PTX60705.1"/>
    </source>
</evidence>
<dbReference type="PANTHER" id="PTHR43861:SF1">
    <property type="entry name" value="TRANS-ACONITATE 2-METHYLTRANSFERASE"/>
    <property type="match status" value="1"/>
</dbReference>
<dbReference type="PANTHER" id="PTHR43861">
    <property type="entry name" value="TRANS-ACONITATE 2-METHYLTRANSFERASE-RELATED"/>
    <property type="match status" value="1"/>
</dbReference>
<keyword evidence="1 4" id="KW-0489">Methyltransferase</keyword>
<comment type="caution">
    <text evidence="4">The sequence shown here is derived from an EMBL/GenBank/DDBJ whole genome shotgun (WGS) entry which is preliminary data.</text>
</comment>
<dbReference type="AlphaFoldDB" id="A0A2T6BXA4"/>
<accession>A0A2T6BXA4</accession>
<dbReference type="RefSeq" id="WP_245920762.1">
    <property type="nucleotide sequence ID" value="NZ_QBKR01000008.1"/>
</dbReference>
<dbReference type="EMBL" id="QBKR01000008">
    <property type="protein sequence ID" value="PTX60705.1"/>
    <property type="molecule type" value="Genomic_DNA"/>
</dbReference>
<dbReference type="GO" id="GO:0008168">
    <property type="term" value="F:methyltransferase activity"/>
    <property type="evidence" value="ECO:0007669"/>
    <property type="project" value="UniProtKB-KW"/>
</dbReference>
<protein>
    <submittedName>
        <fullName evidence="4">Methyltransferase family protein</fullName>
    </submittedName>
</protein>
<dbReference type="Proteomes" id="UP000244240">
    <property type="component" value="Unassembled WGS sequence"/>
</dbReference>
<gene>
    <name evidence="4" type="ORF">C8P63_10814</name>
</gene>
<dbReference type="InterPro" id="IPR029063">
    <property type="entry name" value="SAM-dependent_MTases_sf"/>
</dbReference>
<dbReference type="InterPro" id="IPR041698">
    <property type="entry name" value="Methyltransf_25"/>
</dbReference>
<name>A0A2T6BXA4_9BACL</name>
<proteinExistence type="predicted"/>
<evidence type="ECO:0000259" key="3">
    <source>
        <dbReference type="Pfam" id="PF13649"/>
    </source>
</evidence>
<sequence length="265" mass="30523">MTGDNMYRWPDYYDWTSEGLDGDVAYYAHLSMESGGPVLELGCGTGRCTLGIARHGMEVVGVDLQPEMIRMAEKKAKAMGLSDRCQWVCGDMRELELKREFPLVLIPYRSFLHLLRVKDQMATLRKVKEHLTEGGILAFNVFVPDLSQMAEEEERYVHRGHFPVPGTKETIEVFDYTEYEHFYQRANVTRYYERFAPDGVSLERLRTRFSIRYVFPTELFHLLNLAGFEVVHCFGGFRREPFGPESGELVVEARSQGPEKGEDGR</sequence>
<evidence type="ECO:0000256" key="2">
    <source>
        <dbReference type="ARBA" id="ARBA00022679"/>
    </source>
</evidence>
<feature type="domain" description="Methyltransferase" evidence="3">
    <location>
        <begin position="38"/>
        <end position="135"/>
    </location>
</feature>
<keyword evidence="5" id="KW-1185">Reference proteome</keyword>
<evidence type="ECO:0000256" key="1">
    <source>
        <dbReference type="ARBA" id="ARBA00022603"/>
    </source>
</evidence>
<dbReference type="SUPFAM" id="SSF53335">
    <property type="entry name" value="S-adenosyl-L-methionine-dependent methyltransferases"/>
    <property type="match status" value="1"/>
</dbReference>
<keyword evidence="2 4" id="KW-0808">Transferase</keyword>
<dbReference type="Gene3D" id="3.40.50.150">
    <property type="entry name" value="Vaccinia Virus protein VP39"/>
    <property type="match status" value="1"/>
</dbReference>
<dbReference type="Gene3D" id="2.20.25.110">
    <property type="entry name" value="S-adenosyl-L-methionine-dependent methyltransferases"/>
    <property type="match status" value="1"/>
</dbReference>
<organism evidence="4 5">
    <name type="scientific">Melghirimyces profundicolus</name>
    <dbReference type="NCBI Taxonomy" id="1242148"/>
    <lineage>
        <taxon>Bacteria</taxon>
        <taxon>Bacillati</taxon>
        <taxon>Bacillota</taxon>
        <taxon>Bacilli</taxon>
        <taxon>Bacillales</taxon>
        <taxon>Thermoactinomycetaceae</taxon>
        <taxon>Melghirimyces</taxon>
    </lineage>
</organism>
<dbReference type="CDD" id="cd02440">
    <property type="entry name" value="AdoMet_MTases"/>
    <property type="match status" value="1"/>
</dbReference>
<dbReference type="GO" id="GO:0032259">
    <property type="term" value="P:methylation"/>
    <property type="evidence" value="ECO:0007669"/>
    <property type="project" value="UniProtKB-KW"/>
</dbReference>
<reference evidence="4 5" key="1">
    <citation type="submission" date="2018-04" db="EMBL/GenBank/DDBJ databases">
        <title>Genomic Encyclopedia of Archaeal and Bacterial Type Strains, Phase II (KMG-II): from individual species to whole genera.</title>
        <authorList>
            <person name="Goeker M."/>
        </authorList>
    </citation>
    <scope>NUCLEOTIDE SEQUENCE [LARGE SCALE GENOMIC DNA]</scope>
    <source>
        <strain evidence="4 5">DSM 45787</strain>
    </source>
</reference>
<evidence type="ECO:0000313" key="5">
    <source>
        <dbReference type="Proteomes" id="UP000244240"/>
    </source>
</evidence>